<evidence type="ECO:0000256" key="8">
    <source>
        <dbReference type="ARBA" id="ARBA00022801"/>
    </source>
</evidence>
<evidence type="ECO:0000259" key="17">
    <source>
        <dbReference type="SMART" id="SM00768"/>
    </source>
</evidence>
<comment type="subcellular location">
    <subcellularLocation>
        <location evidence="2">Cell membrane</location>
        <topology evidence="2">Lipid-anchor</topology>
        <topology evidence="2">GPI-anchor</topology>
    </subcellularLocation>
</comment>
<gene>
    <name evidence="18" type="primary">A6_4</name>
    <name evidence="19" type="synonym">A6_3</name>
    <name evidence="18" type="ORF">CK203_093185</name>
    <name evidence="19" type="ORF">CK203_117390</name>
</gene>
<evidence type="ECO:0000256" key="13">
    <source>
        <dbReference type="ARBA" id="ARBA00023295"/>
    </source>
</evidence>
<dbReference type="EC" id="3.2.1.39" evidence="4"/>
<dbReference type="Proteomes" id="UP000288805">
    <property type="component" value="Unassembled WGS sequence"/>
</dbReference>
<protein>
    <recommendedName>
        <fullName evidence="4">glucan endo-1,3-beta-D-glucosidase</fullName>
        <ecNumber evidence="4">3.2.1.39</ecNumber>
    </recommendedName>
</protein>
<keyword evidence="9" id="KW-0472">Membrane</keyword>
<dbReference type="GO" id="GO:0005886">
    <property type="term" value="C:plasma membrane"/>
    <property type="evidence" value="ECO:0007669"/>
    <property type="project" value="UniProtKB-SubCell"/>
</dbReference>
<dbReference type="InterPro" id="IPR012946">
    <property type="entry name" value="X8"/>
</dbReference>
<evidence type="ECO:0000256" key="11">
    <source>
        <dbReference type="ARBA" id="ARBA00023180"/>
    </source>
</evidence>
<evidence type="ECO:0000256" key="15">
    <source>
        <dbReference type="RuleBase" id="RU004336"/>
    </source>
</evidence>
<comment type="similarity">
    <text evidence="3 14">Belongs to the glycosyl hydrolase 17 family.</text>
</comment>
<dbReference type="Gene3D" id="1.20.58.1040">
    <property type="match status" value="1"/>
</dbReference>
<dbReference type="InterPro" id="IPR044965">
    <property type="entry name" value="Glyco_hydro_17_plant"/>
</dbReference>
<feature type="domain" description="X8" evidence="17">
    <location>
        <begin position="384"/>
        <end position="469"/>
    </location>
</feature>
<evidence type="ECO:0000256" key="14">
    <source>
        <dbReference type="RuleBase" id="RU004335"/>
    </source>
</evidence>
<dbReference type="SUPFAM" id="SSF51445">
    <property type="entry name" value="(Trans)glycosidases"/>
    <property type="match status" value="1"/>
</dbReference>
<evidence type="ECO:0000256" key="4">
    <source>
        <dbReference type="ARBA" id="ARBA00012780"/>
    </source>
</evidence>
<dbReference type="PROSITE" id="PS00587">
    <property type="entry name" value="GLYCOSYL_HYDROL_F17"/>
    <property type="match status" value="1"/>
</dbReference>
<evidence type="ECO:0000256" key="6">
    <source>
        <dbReference type="ARBA" id="ARBA00022622"/>
    </source>
</evidence>
<evidence type="ECO:0000256" key="16">
    <source>
        <dbReference type="SAM" id="SignalP"/>
    </source>
</evidence>
<keyword evidence="6" id="KW-0336">GPI-anchor</keyword>
<dbReference type="EMBL" id="QGNW01001771">
    <property type="protein sequence ID" value="RVW31103.1"/>
    <property type="molecule type" value="Genomic_DNA"/>
</dbReference>
<dbReference type="Pfam" id="PF07983">
    <property type="entry name" value="X8"/>
    <property type="match status" value="1"/>
</dbReference>
<keyword evidence="10" id="KW-1015">Disulfide bond</keyword>
<evidence type="ECO:0000313" key="19">
    <source>
        <dbReference type="EMBL" id="RVW31127.1"/>
    </source>
</evidence>
<comment type="catalytic activity">
    <reaction evidence="1">
        <text>Hydrolysis of (1-&gt;3)-beta-D-glucosidic linkages in (1-&gt;3)-beta-D-glucans.</text>
        <dbReference type="EC" id="3.2.1.39"/>
    </reaction>
</comment>
<evidence type="ECO:0000256" key="12">
    <source>
        <dbReference type="ARBA" id="ARBA00023288"/>
    </source>
</evidence>
<feature type="signal peptide" evidence="16">
    <location>
        <begin position="1"/>
        <end position="29"/>
    </location>
</feature>
<evidence type="ECO:0000256" key="2">
    <source>
        <dbReference type="ARBA" id="ARBA00004609"/>
    </source>
</evidence>
<name>A0A438D6M8_VITVI</name>
<keyword evidence="5" id="KW-1003">Cell membrane</keyword>
<keyword evidence="12" id="KW-0449">Lipoprotein</keyword>
<evidence type="ECO:0000256" key="7">
    <source>
        <dbReference type="ARBA" id="ARBA00022729"/>
    </source>
</evidence>
<reference evidence="18 20" key="1">
    <citation type="journal article" date="2018" name="PLoS Genet.">
        <title>Population sequencing reveals clonal diversity and ancestral inbreeding in the grapevine cultivar Chardonnay.</title>
        <authorList>
            <person name="Roach M.J."/>
            <person name="Johnson D.L."/>
            <person name="Bohlmann J."/>
            <person name="van Vuuren H.J."/>
            <person name="Jones S.J."/>
            <person name="Pretorius I.S."/>
            <person name="Schmidt S.A."/>
            <person name="Borneman A.R."/>
        </authorList>
    </citation>
    <scope>NUCLEOTIDE SEQUENCE [LARGE SCALE GENOMIC DNA]</scope>
    <source>
        <strain evidence="20">cv. Chardonnay</strain>
        <strain evidence="18">I10V1</strain>
        <tissue evidence="18">Leaf</tissue>
    </source>
</reference>
<evidence type="ECO:0000256" key="10">
    <source>
        <dbReference type="ARBA" id="ARBA00023157"/>
    </source>
</evidence>
<proteinExistence type="inferred from homology"/>
<evidence type="ECO:0000256" key="3">
    <source>
        <dbReference type="ARBA" id="ARBA00008773"/>
    </source>
</evidence>
<dbReference type="PANTHER" id="PTHR32227">
    <property type="entry name" value="GLUCAN ENDO-1,3-BETA-GLUCOSIDASE BG1-RELATED-RELATED"/>
    <property type="match status" value="1"/>
</dbReference>
<dbReference type="EMBL" id="QGNW01001768">
    <property type="protein sequence ID" value="RVW31127.1"/>
    <property type="molecule type" value="Genomic_DNA"/>
</dbReference>
<dbReference type="GO" id="GO:0098552">
    <property type="term" value="C:side of membrane"/>
    <property type="evidence" value="ECO:0007669"/>
    <property type="project" value="UniProtKB-KW"/>
</dbReference>
<feature type="chain" id="PRO_5033424067" description="glucan endo-1,3-beta-D-glucosidase" evidence="16">
    <location>
        <begin position="30"/>
        <end position="474"/>
    </location>
</feature>
<dbReference type="FunFam" id="3.20.20.80:FF:000005">
    <property type="entry name" value="Glucan endo-1,3-beta-glucosidase 14"/>
    <property type="match status" value="1"/>
</dbReference>
<sequence>MEKHSSGDEVTEMCLLALSFFSFLAFTHAEIPSKIGVNYGQLGDNLPSPSQSIELIKSMKAGRVKLYDANPEILNLLSGTKIQVSIMVPNQEISNISSNQTLADQWVRDNVLSYYPQTMIRFIVVGNEVLSYYSDRDRETWSNLVPAMRRIKKSLQANNIPNIKVGTSVAMDVMESSFPPSSGMFRSDILDTVMVPLLEFLSGTNSFFFLDVYPYLAWSANPSNISLDYALFRGGNLNYTDPISNLTYTNLLDEMLDSVIFAMEKLGYPNIRLLISETGWPNAGDVDQPGANVYNAALYNQNLIKKMTAKPAVGTPARPGMTIPTFIFALYNENQKRGPGTERHWGLLDCNGKPVYGVDLTGEQESNDDQLPMPQNNKPYQGKIWCVVASEVNPEQLVSALIYACSQGNGTCDALMPGKECYEPFSLLSHASYAFSSYWAKFRSRGANCYFNGLAVQTTEDPSRGSCKFASVTL</sequence>
<dbReference type="Pfam" id="PF00332">
    <property type="entry name" value="Glyco_hydro_17"/>
    <property type="match status" value="1"/>
</dbReference>
<dbReference type="SMART" id="SM00768">
    <property type="entry name" value="X8"/>
    <property type="match status" value="1"/>
</dbReference>
<dbReference type="Gene3D" id="3.20.20.80">
    <property type="entry name" value="Glycosidases"/>
    <property type="match status" value="1"/>
</dbReference>
<dbReference type="InterPro" id="IPR000490">
    <property type="entry name" value="Glyco_hydro_17"/>
</dbReference>
<dbReference type="AlphaFoldDB" id="A0A438D6M8"/>
<accession>A0A438D6M8</accession>
<keyword evidence="11" id="KW-0325">Glycoprotein</keyword>
<dbReference type="GO" id="GO:0005975">
    <property type="term" value="P:carbohydrate metabolic process"/>
    <property type="evidence" value="ECO:0007669"/>
    <property type="project" value="InterPro"/>
</dbReference>
<keyword evidence="8 15" id="KW-0378">Hydrolase</keyword>
<evidence type="ECO:0000256" key="1">
    <source>
        <dbReference type="ARBA" id="ARBA00000382"/>
    </source>
</evidence>
<dbReference type="GO" id="GO:0042973">
    <property type="term" value="F:glucan endo-1,3-beta-D-glucosidase activity"/>
    <property type="evidence" value="ECO:0007669"/>
    <property type="project" value="UniProtKB-EC"/>
</dbReference>
<evidence type="ECO:0000256" key="9">
    <source>
        <dbReference type="ARBA" id="ARBA00023136"/>
    </source>
</evidence>
<dbReference type="InterPro" id="IPR017853">
    <property type="entry name" value="GH"/>
</dbReference>
<dbReference type="GO" id="GO:0009506">
    <property type="term" value="C:plasmodesma"/>
    <property type="evidence" value="ECO:0007669"/>
    <property type="project" value="UniProtKB-ARBA"/>
</dbReference>
<evidence type="ECO:0000313" key="18">
    <source>
        <dbReference type="EMBL" id="RVW31103.1"/>
    </source>
</evidence>
<comment type="caution">
    <text evidence="18">The sequence shown here is derived from an EMBL/GenBank/DDBJ whole genome shotgun (WGS) entry which is preliminary data.</text>
</comment>
<evidence type="ECO:0000313" key="20">
    <source>
        <dbReference type="Proteomes" id="UP000288805"/>
    </source>
</evidence>
<keyword evidence="13 15" id="KW-0326">Glycosidase</keyword>
<evidence type="ECO:0000256" key="5">
    <source>
        <dbReference type="ARBA" id="ARBA00022475"/>
    </source>
</evidence>
<keyword evidence="7 16" id="KW-0732">Signal</keyword>
<dbReference type="FunFam" id="1.20.58.1040:FF:000001">
    <property type="entry name" value="Glucan endo-1,3-beta-glucosidase 4"/>
    <property type="match status" value="1"/>
</dbReference>
<organism evidence="18 20">
    <name type="scientific">Vitis vinifera</name>
    <name type="common">Grape</name>
    <dbReference type="NCBI Taxonomy" id="29760"/>
    <lineage>
        <taxon>Eukaryota</taxon>
        <taxon>Viridiplantae</taxon>
        <taxon>Streptophyta</taxon>
        <taxon>Embryophyta</taxon>
        <taxon>Tracheophyta</taxon>
        <taxon>Spermatophyta</taxon>
        <taxon>Magnoliopsida</taxon>
        <taxon>eudicotyledons</taxon>
        <taxon>Gunneridae</taxon>
        <taxon>Pentapetalae</taxon>
        <taxon>rosids</taxon>
        <taxon>Vitales</taxon>
        <taxon>Vitaceae</taxon>
        <taxon>Viteae</taxon>
        <taxon>Vitis</taxon>
    </lineage>
</organism>